<reference evidence="3" key="1">
    <citation type="submission" date="2016-10" db="EMBL/GenBank/DDBJ databases">
        <authorList>
            <person name="Varghese N."/>
            <person name="Submissions S."/>
        </authorList>
    </citation>
    <scope>NUCLEOTIDE SEQUENCE [LARGE SCALE GENOMIC DNA]</scope>
    <source>
        <strain evidence="3">CGMCC 1.8946</strain>
    </source>
</reference>
<gene>
    <name evidence="2" type="ORF">SAMN04487970_102369</name>
</gene>
<keyword evidence="3" id="KW-1185">Reference proteome</keyword>
<proteinExistence type="predicted"/>
<evidence type="ECO:0000313" key="3">
    <source>
        <dbReference type="Proteomes" id="UP000198601"/>
    </source>
</evidence>
<evidence type="ECO:0000313" key="2">
    <source>
        <dbReference type="EMBL" id="SCW64637.1"/>
    </source>
</evidence>
<protein>
    <submittedName>
        <fullName evidence="2">Uncharacterized protein</fullName>
    </submittedName>
</protein>
<accession>A0A1G4S6S7</accession>
<dbReference type="AlphaFoldDB" id="A0A1G4S6S7"/>
<dbReference type="Proteomes" id="UP000198601">
    <property type="component" value="Unassembled WGS sequence"/>
</dbReference>
<dbReference type="OrthoDB" id="6864970at2"/>
<organism evidence="2 3">
    <name type="scientific">Paenibacillus tianmuensis</name>
    <dbReference type="NCBI Taxonomy" id="624147"/>
    <lineage>
        <taxon>Bacteria</taxon>
        <taxon>Bacillati</taxon>
        <taxon>Bacillota</taxon>
        <taxon>Bacilli</taxon>
        <taxon>Bacillales</taxon>
        <taxon>Paenibacillaceae</taxon>
        <taxon>Paenibacillus</taxon>
    </lineage>
</organism>
<feature type="transmembrane region" description="Helical" evidence="1">
    <location>
        <begin position="12"/>
        <end position="35"/>
    </location>
</feature>
<dbReference type="RefSeq" id="WP_090673498.1">
    <property type="nucleotide sequence ID" value="NZ_FMTT01000023.1"/>
</dbReference>
<dbReference type="EMBL" id="FMTT01000023">
    <property type="protein sequence ID" value="SCW64637.1"/>
    <property type="molecule type" value="Genomic_DNA"/>
</dbReference>
<keyword evidence="1" id="KW-0812">Transmembrane</keyword>
<sequence>MAEPRLAPLPAKLGFTGLAGLVAILLAMLVLPGAVVNSNLSKPETKRLVIELERQMFATEPTEQDVSDTGRMKAEIWRITSAYQADTEAPASAAVRKQITALNEQTSKWQGVLWLVMLALTVCFFLIVSLRITGKPFGLLVNERNVMSLSRFQTVLWTVVLLSAYYTAASLRIYGLHDAGGALNIGMDWHLWALMGISFTSLVVTPLIHTVKQGKTLSDDEAAKLPSADVAGSDGILYANPNFSDAAWTDMFEGDEVKNAYYVDIAKLQMFFFTLIAVVSYAALLLQMFGSIPPEGFAEFPPVSEGFLTILGLSHAGYLASKSVDRTKSGGNGV</sequence>
<evidence type="ECO:0000256" key="1">
    <source>
        <dbReference type="SAM" id="Phobius"/>
    </source>
</evidence>
<feature type="transmembrane region" description="Helical" evidence="1">
    <location>
        <begin position="112"/>
        <end position="133"/>
    </location>
</feature>
<feature type="transmembrane region" description="Helical" evidence="1">
    <location>
        <begin position="154"/>
        <end position="177"/>
    </location>
</feature>
<name>A0A1G4S6S7_9BACL</name>
<feature type="transmembrane region" description="Helical" evidence="1">
    <location>
        <begin position="270"/>
        <end position="290"/>
    </location>
</feature>
<dbReference type="STRING" id="624147.SAMN04487970_102369"/>
<keyword evidence="1" id="KW-0472">Membrane</keyword>
<keyword evidence="1" id="KW-1133">Transmembrane helix</keyword>
<feature type="transmembrane region" description="Helical" evidence="1">
    <location>
        <begin position="189"/>
        <end position="208"/>
    </location>
</feature>